<dbReference type="PROSITE" id="PS51198">
    <property type="entry name" value="UVRD_HELICASE_ATP_BIND"/>
    <property type="match status" value="1"/>
</dbReference>
<dbReference type="Pfam" id="PF00580">
    <property type="entry name" value="UvrD-helicase"/>
    <property type="match status" value="1"/>
</dbReference>
<protein>
    <recommendedName>
        <fullName evidence="9">DNA 3'-5' helicase</fullName>
        <ecNumber evidence="9">5.6.2.4</ecNumber>
    </recommendedName>
</protein>
<sequence>MEHLQGLNERQKEAVLHTEGPLLIIAGAGAGKTRVITSRILHLIKEDAAPETILAITFTNKAAKEMKDRVFHLLNSPPTTDNRQQGNQIPVTGGRWPVAGSPWMGTFHSLGAYILRENAHCLDIPKHFAIFDRDDSIRATREAIKEVGLDPKSFEPARILGKISREKGNMVGVEEFLNLPEARYFEKVVGSVWKVYEAVLRREKALDFDDLLLKATVLLVKERAVRERYQKRWRYIHIDEYQDTNHAQYMLAKLLAGEHKNIAVVGDEDQLIYGWRGASIKNILHFEKDYPSAKIVFLEENYRSTQTILTVANRIIKKNKQRKEKTLFTRGAEGDKIGFFAAYDEGEEAAFIAACAQKLIAEGAPPREIVVLFRANFQSRALEEAFLCAKVPHQVLGIRFFERKEVKDILSYVRASLNQDGLADFQRIVNVPPRGIGKVTLLKIIAGTENGLPAATREKIAAFRKLLDEFSRKLATLPLSEAIRWILTGSGLEEELKRCGEDGEERLENIRELVTFAARYDAPEGARSREDAVQTFLEDAALQSEQDELKEEADAVRLMTVHASKGLEFEYVFISGLEEGLFPHERSRVEESVAGAGEARMEEERRLFYVALTRAKKKIFLTYAGVRTIFGSRQATLPSEFILDIDEEFLQVEQYSSSGEKSGDKIIFFD</sequence>
<evidence type="ECO:0000313" key="15">
    <source>
        <dbReference type="Proteomes" id="UP000176493"/>
    </source>
</evidence>
<dbReference type="AlphaFoldDB" id="A0A1G2MEI3"/>
<evidence type="ECO:0000256" key="6">
    <source>
        <dbReference type="ARBA" id="ARBA00023125"/>
    </source>
</evidence>
<name>A0A1G2MEI3_9BACT</name>
<dbReference type="GO" id="GO:0005524">
    <property type="term" value="F:ATP binding"/>
    <property type="evidence" value="ECO:0007669"/>
    <property type="project" value="UniProtKB-UniRule"/>
</dbReference>
<dbReference type="InterPro" id="IPR000212">
    <property type="entry name" value="DNA_helicase_UvrD/REP"/>
</dbReference>
<evidence type="ECO:0000256" key="1">
    <source>
        <dbReference type="ARBA" id="ARBA00009922"/>
    </source>
</evidence>
<evidence type="ECO:0000256" key="3">
    <source>
        <dbReference type="ARBA" id="ARBA00022801"/>
    </source>
</evidence>
<evidence type="ECO:0000256" key="9">
    <source>
        <dbReference type="ARBA" id="ARBA00034808"/>
    </source>
</evidence>
<dbReference type="GO" id="GO:0016887">
    <property type="term" value="F:ATP hydrolysis activity"/>
    <property type="evidence" value="ECO:0007669"/>
    <property type="project" value="RHEA"/>
</dbReference>
<dbReference type="EMBL" id="MHRJ01000027">
    <property type="protein sequence ID" value="OHA22298.1"/>
    <property type="molecule type" value="Genomic_DNA"/>
</dbReference>
<dbReference type="CDD" id="cd17932">
    <property type="entry name" value="DEXQc_UvrD"/>
    <property type="match status" value="1"/>
</dbReference>
<evidence type="ECO:0000256" key="11">
    <source>
        <dbReference type="PROSITE-ProRule" id="PRU00560"/>
    </source>
</evidence>
<keyword evidence="7" id="KW-0413">Isomerase</keyword>
<dbReference type="GO" id="GO:0005829">
    <property type="term" value="C:cytosol"/>
    <property type="evidence" value="ECO:0007669"/>
    <property type="project" value="TreeGrafter"/>
</dbReference>
<feature type="domain" description="UvrD-like helicase ATP-binding" evidence="12">
    <location>
        <begin position="5"/>
        <end position="305"/>
    </location>
</feature>
<dbReference type="GO" id="GO:0003677">
    <property type="term" value="F:DNA binding"/>
    <property type="evidence" value="ECO:0007669"/>
    <property type="project" value="UniProtKB-KW"/>
</dbReference>
<evidence type="ECO:0000313" key="14">
    <source>
        <dbReference type="EMBL" id="OHA22298.1"/>
    </source>
</evidence>
<dbReference type="PROSITE" id="PS51217">
    <property type="entry name" value="UVRD_HELICASE_CTER"/>
    <property type="match status" value="1"/>
</dbReference>
<dbReference type="GO" id="GO:0043138">
    <property type="term" value="F:3'-5' DNA helicase activity"/>
    <property type="evidence" value="ECO:0007669"/>
    <property type="project" value="UniProtKB-EC"/>
</dbReference>
<evidence type="ECO:0000256" key="4">
    <source>
        <dbReference type="ARBA" id="ARBA00022806"/>
    </source>
</evidence>
<dbReference type="Pfam" id="PF13361">
    <property type="entry name" value="UvrD_C"/>
    <property type="match status" value="1"/>
</dbReference>
<feature type="binding site" evidence="11">
    <location>
        <begin position="26"/>
        <end position="33"/>
    </location>
    <ligand>
        <name>ATP</name>
        <dbReference type="ChEBI" id="CHEBI:30616"/>
    </ligand>
</feature>
<dbReference type="InterPro" id="IPR013986">
    <property type="entry name" value="DExx_box_DNA_helicase_dom_sf"/>
</dbReference>
<dbReference type="InterPro" id="IPR014017">
    <property type="entry name" value="DNA_helicase_UvrD-like_C"/>
</dbReference>
<proteinExistence type="inferred from homology"/>
<dbReference type="Proteomes" id="UP000176493">
    <property type="component" value="Unassembled WGS sequence"/>
</dbReference>
<keyword evidence="5 11" id="KW-0067">ATP-binding</keyword>
<dbReference type="Gene3D" id="1.10.10.160">
    <property type="match status" value="1"/>
</dbReference>
<keyword evidence="4 11" id="KW-0347">Helicase</keyword>
<dbReference type="PANTHER" id="PTHR11070">
    <property type="entry name" value="UVRD / RECB / PCRA DNA HELICASE FAMILY MEMBER"/>
    <property type="match status" value="1"/>
</dbReference>
<dbReference type="Gene3D" id="1.10.486.10">
    <property type="entry name" value="PCRA, domain 4"/>
    <property type="match status" value="1"/>
</dbReference>
<evidence type="ECO:0000256" key="2">
    <source>
        <dbReference type="ARBA" id="ARBA00022741"/>
    </source>
</evidence>
<comment type="catalytic activity">
    <reaction evidence="8">
        <text>Couples ATP hydrolysis with the unwinding of duplex DNA by translocating in the 3'-5' direction.</text>
        <dbReference type="EC" id="5.6.2.4"/>
    </reaction>
</comment>
<keyword evidence="6" id="KW-0238">DNA-binding</keyword>
<evidence type="ECO:0000259" key="13">
    <source>
        <dbReference type="PROSITE" id="PS51217"/>
    </source>
</evidence>
<dbReference type="GO" id="GO:0000725">
    <property type="term" value="P:recombinational repair"/>
    <property type="evidence" value="ECO:0007669"/>
    <property type="project" value="TreeGrafter"/>
</dbReference>
<dbReference type="GO" id="GO:0033202">
    <property type="term" value="C:DNA helicase complex"/>
    <property type="evidence" value="ECO:0007669"/>
    <property type="project" value="TreeGrafter"/>
</dbReference>
<evidence type="ECO:0000256" key="7">
    <source>
        <dbReference type="ARBA" id="ARBA00023235"/>
    </source>
</evidence>
<dbReference type="SUPFAM" id="SSF52540">
    <property type="entry name" value="P-loop containing nucleoside triphosphate hydrolases"/>
    <property type="match status" value="1"/>
</dbReference>
<evidence type="ECO:0000256" key="10">
    <source>
        <dbReference type="ARBA" id="ARBA00048988"/>
    </source>
</evidence>
<evidence type="ECO:0000259" key="12">
    <source>
        <dbReference type="PROSITE" id="PS51198"/>
    </source>
</evidence>
<evidence type="ECO:0000256" key="5">
    <source>
        <dbReference type="ARBA" id="ARBA00022840"/>
    </source>
</evidence>
<accession>A0A1G2MEI3</accession>
<dbReference type="EC" id="5.6.2.4" evidence="9"/>
<keyword evidence="3 11" id="KW-0378">Hydrolase</keyword>
<comment type="catalytic activity">
    <reaction evidence="10">
        <text>ATP + H2O = ADP + phosphate + H(+)</text>
        <dbReference type="Rhea" id="RHEA:13065"/>
        <dbReference type="ChEBI" id="CHEBI:15377"/>
        <dbReference type="ChEBI" id="CHEBI:15378"/>
        <dbReference type="ChEBI" id="CHEBI:30616"/>
        <dbReference type="ChEBI" id="CHEBI:43474"/>
        <dbReference type="ChEBI" id="CHEBI:456216"/>
        <dbReference type="EC" id="5.6.2.4"/>
    </reaction>
</comment>
<dbReference type="CDD" id="cd18807">
    <property type="entry name" value="SF1_C_UvrD"/>
    <property type="match status" value="1"/>
</dbReference>
<dbReference type="InterPro" id="IPR014016">
    <property type="entry name" value="UvrD-like_ATP-bd"/>
</dbReference>
<organism evidence="14 15">
    <name type="scientific">Candidatus Taylorbacteria bacterium RIFCSPHIGHO2_02_49_25</name>
    <dbReference type="NCBI Taxonomy" id="1802305"/>
    <lineage>
        <taxon>Bacteria</taxon>
        <taxon>Candidatus Tayloriibacteriota</taxon>
    </lineage>
</organism>
<dbReference type="Gene3D" id="3.40.50.300">
    <property type="entry name" value="P-loop containing nucleotide triphosphate hydrolases"/>
    <property type="match status" value="2"/>
</dbReference>
<feature type="domain" description="UvrD-like helicase C-terminal" evidence="13">
    <location>
        <begin position="306"/>
        <end position="566"/>
    </location>
</feature>
<dbReference type="InterPro" id="IPR027417">
    <property type="entry name" value="P-loop_NTPase"/>
</dbReference>
<keyword evidence="2 11" id="KW-0547">Nucleotide-binding</keyword>
<comment type="caution">
    <text evidence="14">The sequence shown here is derived from an EMBL/GenBank/DDBJ whole genome shotgun (WGS) entry which is preliminary data.</text>
</comment>
<reference evidence="14 15" key="1">
    <citation type="journal article" date="2016" name="Nat. Commun.">
        <title>Thousands of microbial genomes shed light on interconnected biogeochemical processes in an aquifer system.</title>
        <authorList>
            <person name="Anantharaman K."/>
            <person name="Brown C.T."/>
            <person name="Hug L.A."/>
            <person name="Sharon I."/>
            <person name="Castelle C.J."/>
            <person name="Probst A.J."/>
            <person name="Thomas B.C."/>
            <person name="Singh A."/>
            <person name="Wilkins M.J."/>
            <person name="Karaoz U."/>
            <person name="Brodie E.L."/>
            <person name="Williams K.H."/>
            <person name="Hubbard S.S."/>
            <person name="Banfield J.F."/>
        </authorList>
    </citation>
    <scope>NUCLEOTIDE SEQUENCE [LARGE SCALE GENOMIC DNA]</scope>
</reference>
<comment type="similarity">
    <text evidence="1">Belongs to the helicase family. UvrD subfamily.</text>
</comment>
<dbReference type="PANTHER" id="PTHR11070:SF2">
    <property type="entry name" value="ATP-DEPENDENT DNA HELICASE SRS2"/>
    <property type="match status" value="1"/>
</dbReference>
<gene>
    <name evidence="14" type="ORF">A2W52_00780</name>
</gene>
<evidence type="ECO:0000256" key="8">
    <source>
        <dbReference type="ARBA" id="ARBA00034617"/>
    </source>
</evidence>